<dbReference type="Gene3D" id="2.170.270.10">
    <property type="entry name" value="SET domain"/>
    <property type="match status" value="1"/>
</dbReference>
<dbReference type="EMBL" id="BRYB01003137">
    <property type="protein sequence ID" value="GMI31201.1"/>
    <property type="molecule type" value="Genomic_DNA"/>
</dbReference>
<dbReference type="InterPro" id="IPR046341">
    <property type="entry name" value="SET_dom_sf"/>
</dbReference>
<organism evidence="3 4">
    <name type="scientific">Tetraparma gracilis</name>
    <dbReference type="NCBI Taxonomy" id="2962635"/>
    <lineage>
        <taxon>Eukaryota</taxon>
        <taxon>Sar</taxon>
        <taxon>Stramenopiles</taxon>
        <taxon>Ochrophyta</taxon>
        <taxon>Bolidophyceae</taxon>
        <taxon>Parmales</taxon>
        <taxon>Triparmaceae</taxon>
        <taxon>Tetraparma</taxon>
    </lineage>
</organism>
<sequence>MLMLHGWTLGLSLISSLSTLSSLVLFFDRPRGELLLPPSSFRVSTSCVPGAGLGLFAASELAAGADLGYYPGVLLPTPAFVRTKRGVGDAESYCWKLQGERGVLDPTDEQGALQELCAGGTRTVPLSHALFKLLPLSKPTLLCRINEPPASAAANVDTEEEGDTVRFFVTKDVLPGEELYLDYGAWYDRSGYH</sequence>
<protein>
    <recommendedName>
        <fullName evidence="2">SET domain-containing protein</fullName>
    </recommendedName>
</protein>
<evidence type="ECO:0000313" key="4">
    <source>
        <dbReference type="Proteomes" id="UP001165060"/>
    </source>
</evidence>
<feature type="domain" description="SET" evidence="2">
    <location>
        <begin position="39"/>
        <end position="184"/>
    </location>
</feature>
<name>A0ABQ6MSE2_9STRA</name>
<dbReference type="PROSITE" id="PS50280">
    <property type="entry name" value="SET"/>
    <property type="match status" value="1"/>
</dbReference>
<keyword evidence="4" id="KW-1185">Reference proteome</keyword>
<dbReference type="SUPFAM" id="SSF82199">
    <property type="entry name" value="SET domain"/>
    <property type="match status" value="1"/>
</dbReference>
<gene>
    <name evidence="3" type="ORF">TeGR_g7594</name>
</gene>
<evidence type="ECO:0000259" key="2">
    <source>
        <dbReference type="PROSITE" id="PS50280"/>
    </source>
</evidence>
<dbReference type="InterPro" id="IPR001214">
    <property type="entry name" value="SET_dom"/>
</dbReference>
<evidence type="ECO:0000313" key="3">
    <source>
        <dbReference type="EMBL" id="GMI31201.1"/>
    </source>
</evidence>
<evidence type="ECO:0000256" key="1">
    <source>
        <dbReference type="SAM" id="SignalP"/>
    </source>
</evidence>
<proteinExistence type="predicted"/>
<reference evidence="3 4" key="1">
    <citation type="journal article" date="2023" name="Commun. Biol.">
        <title>Genome analysis of Parmales, the sister group of diatoms, reveals the evolutionary specialization of diatoms from phago-mixotrophs to photoautotrophs.</title>
        <authorList>
            <person name="Ban H."/>
            <person name="Sato S."/>
            <person name="Yoshikawa S."/>
            <person name="Yamada K."/>
            <person name="Nakamura Y."/>
            <person name="Ichinomiya M."/>
            <person name="Sato N."/>
            <person name="Blanc-Mathieu R."/>
            <person name="Endo H."/>
            <person name="Kuwata A."/>
            <person name="Ogata H."/>
        </authorList>
    </citation>
    <scope>NUCLEOTIDE SEQUENCE [LARGE SCALE GENOMIC DNA]</scope>
</reference>
<dbReference type="Proteomes" id="UP001165060">
    <property type="component" value="Unassembled WGS sequence"/>
</dbReference>
<feature type="chain" id="PRO_5045833617" description="SET domain-containing protein" evidence="1">
    <location>
        <begin position="20"/>
        <end position="193"/>
    </location>
</feature>
<feature type="signal peptide" evidence="1">
    <location>
        <begin position="1"/>
        <end position="19"/>
    </location>
</feature>
<comment type="caution">
    <text evidence="3">The sequence shown here is derived from an EMBL/GenBank/DDBJ whole genome shotgun (WGS) entry which is preliminary data.</text>
</comment>
<accession>A0ABQ6MSE2</accession>
<keyword evidence="1" id="KW-0732">Signal</keyword>
<dbReference type="Pfam" id="PF00856">
    <property type="entry name" value="SET"/>
    <property type="match status" value="1"/>
</dbReference>